<reference evidence="4" key="1">
    <citation type="journal article" date="2019" name="Philos. Trans. R. Soc. Lond., B, Biol. Sci.">
        <title>Targeted metagenomic recovery of four divergent viruses reveals shared and distinctive characteristics of giant viruses of marine eukaryotes.</title>
        <authorList>
            <person name="Needham D.M."/>
            <person name="Poirier C."/>
            <person name="Hehenberger E."/>
            <person name="Jimenez V."/>
            <person name="Swalwell J.E."/>
            <person name="Santoro A.E."/>
            <person name="Worden A.Z."/>
        </authorList>
    </citation>
    <scope>NUCLEOTIDE SEQUENCE</scope>
    <source>
        <strain evidence="4">MPacV-611</strain>
    </source>
</reference>
<keyword evidence="1 4" id="KW-0489">Methyltransferase</keyword>
<dbReference type="PANTHER" id="PTHR13069:SF21">
    <property type="entry name" value="ALKYLATED DNA REPAIR PROTEIN ALKB HOMOLOG 8"/>
    <property type="match status" value="1"/>
</dbReference>
<dbReference type="GO" id="GO:0008175">
    <property type="term" value="F:tRNA methyltransferase activity"/>
    <property type="evidence" value="ECO:0007669"/>
    <property type="project" value="UniProtKB-ARBA"/>
</dbReference>
<dbReference type="PANTHER" id="PTHR13069">
    <property type="entry name" value="ALKYLATED DNA REPAIR PROTEIN ALKB HOMOLOG 8"/>
    <property type="match status" value="1"/>
</dbReference>
<keyword evidence="2 4" id="KW-0808">Transferase</keyword>
<protein>
    <submittedName>
        <fullName evidence="4">Methyltransferase domain protein</fullName>
    </submittedName>
</protein>
<evidence type="ECO:0000259" key="3">
    <source>
        <dbReference type="Pfam" id="PF08241"/>
    </source>
</evidence>
<evidence type="ECO:0000256" key="1">
    <source>
        <dbReference type="ARBA" id="ARBA00022603"/>
    </source>
</evidence>
<dbReference type="InterPro" id="IPR013216">
    <property type="entry name" value="Methyltransf_11"/>
</dbReference>
<dbReference type="CDD" id="cd02440">
    <property type="entry name" value="AdoMet_MTases"/>
    <property type="match status" value="1"/>
</dbReference>
<dbReference type="InterPro" id="IPR051422">
    <property type="entry name" value="AlkB_tRNA_MeTrf/Diox"/>
</dbReference>
<dbReference type="GO" id="GO:0008757">
    <property type="term" value="F:S-adenosylmethionine-dependent methyltransferase activity"/>
    <property type="evidence" value="ECO:0007669"/>
    <property type="project" value="InterPro"/>
</dbReference>
<feature type="domain" description="Methyltransferase type 11" evidence="3">
    <location>
        <begin position="46"/>
        <end position="134"/>
    </location>
</feature>
<dbReference type="GO" id="GO:0032259">
    <property type="term" value="P:methylation"/>
    <property type="evidence" value="ECO:0007669"/>
    <property type="project" value="UniProtKB-KW"/>
</dbReference>
<dbReference type="Pfam" id="PF08241">
    <property type="entry name" value="Methyltransf_11"/>
    <property type="match status" value="1"/>
</dbReference>
<organism evidence="4">
    <name type="scientific">Megaviridae environmental sample</name>
    <dbReference type="NCBI Taxonomy" id="1737588"/>
    <lineage>
        <taxon>Viruses</taxon>
        <taxon>Varidnaviria</taxon>
        <taxon>Bamfordvirae</taxon>
        <taxon>Nucleocytoviricota</taxon>
        <taxon>Megaviricetes</taxon>
        <taxon>Imitervirales</taxon>
        <taxon>Mimiviridae</taxon>
        <taxon>environmental samples</taxon>
    </lineage>
</organism>
<dbReference type="Gene3D" id="3.40.50.150">
    <property type="entry name" value="Vaccinia Virus protein VP39"/>
    <property type="match status" value="1"/>
</dbReference>
<proteinExistence type="predicted"/>
<sequence length="206" mass="24160">MSVPSIEQNNIQSYNNIANQFSDKRFKPWDWIDKFITSKSEGSDILDIGCGNGRNMEYSNYNFTGVDNCKEFISICTNKNLNAIECDMTSLPFETNSFDSIISIASFHHLANHDRRELAVKEMSRVLKNDGNILLSVWSKDQSHNKKLNFTYGDNYVPWKNKDGTIKEMRYYYIFQDTELEALLQKYFTIYSKRWIHGNDVYILHK</sequence>
<name>A0A5J6VJR4_9VIRU</name>
<dbReference type="GO" id="GO:0006400">
    <property type="term" value="P:tRNA modification"/>
    <property type="evidence" value="ECO:0007669"/>
    <property type="project" value="UniProtKB-ARBA"/>
</dbReference>
<evidence type="ECO:0000256" key="2">
    <source>
        <dbReference type="ARBA" id="ARBA00022679"/>
    </source>
</evidence>
<dbReference type="EMBL" id="MN448286">
    <property type="protein sequence ID" value="QFG74337.1"/>
    <property type="molecule type" value="Genomic_DNA"/>
</dbReference>
<accession>A0A5J6VJR4</accession>
<dbReference type="InterPro" id="IPR029063">
    <property type="entry name" value="SAM-dependent_MTases_sf"/>
</dbReference>
<dbReference type="SUPFAM" id="SSF53335">
    <property type="entry name" value="S-adenosyl-L-methionine-dependent methyltransferases"/>
    <property type="match status" value="1"/>
</dbReference>
<evidence type="ECO:0000313" key="4">
    <source>
        <dbReference type="EMBL" id="QFG74337.1"/>
    </source>
</evidence>